<evidence type="ECO:0000313" key="2">
    <source>
        <dbReference type="Proteomes" id="UP000479710"/>
    </source>
</evidence>
<keyword evidence="2" id="KW-1185">Reference proteome</keyword>
<dbReference type="EMBL" id="SPHZ02000009">
    <property type="protein sequence ID" value="KAF0898918.1"/>
    <property type="molecule type" value="Genomic_DNA"/>
</dbReference>
<organism evidence="1 2">
    <name type="scientific">Oryza meyeriana var. granulata</name>
    <dbReference type="NCBI Taxonomy" id="110450"/>
    <lineage>
        <taxon>Eukaryota</taxon>
        <taxon>Viridiplantae</taxon>
        <taxon>Streptophyta</taxon>
        <taxon>Embryophyta</taxon>
        <taxon>Tracheophyta</taxon>
        <taxon>Spermatophyta</taxon>
        <taxon>Magnoliopsida</taxon>
        <taxon>Liliopsida</taxon>
        <taxon>Poales</taxon>
        <taxon>Poaceae</taxon>
        <taxon>BOP clade</taxon>
        <taxon>Oryzoideae</taxon>
        <taxon>Oryzeae</taxon>
        <taxon>Oryzinae</taxon>
        <taxon>Oryza</taxon>
        <taxon>Oryza meyeriana</taxon>
    </lineage>
</organism>
<accession>A0A6G1CEK6</accession>
<protein>
    <submittedName>
        <fullName evidence="1">Uncharacterized protein</fullName>
    </submittedName>
</protein>
<proteinExistence type="predicted"/>
<name>A0A6G1CEK6_9ORYZ</name>
<gene>
    <name evidence="1" type="ORF">E2562_012625</name>
</gene>
<comment type="caution">
    <text evidence="1">The sequence shown here is derived from an EMBL/GenBank/DDBJ whole genome shotgun (WGS) entry which is preliminary data.</text>
</comment>
<reference evidence="1 2" key="1">
    <citation type="submission" date="2019-11" db="EMBL/GenBank/DDBJ databases">
        <title>Whole genome sequence of Oryza granulata.</title>
        <authorList>
            <person name="Li W."/>
        </authorList>
    </citation>
    <scope>NUCLEOTIDE SEQUENCE [LARGE SCALE GENOMIC DNA]</scope>
    <source>
        <strain evidence="2">cv. Menghai</strain>
        <tissue evidence="1">Leaf</tissue>
    </source>
</reference>
<sequence>MSQERFYPLLLVFERRECNVLDLCYNTLAVHLETFKDLLQILLLTVLASLLKELTNFFWEILKSE</sequence>
<dbReference type="Proteomes" id="UP000479710">
    <property type="component" value="Unassembled WGS sequence"/>
</dbReference>
<dbReference type="AlphaFoldDB" id="A0A6G1CEK6"/>
<evidence type="ECO:0000313" key="1">
    <source>
        <dbReference type="EMBL" id="KAF0898918.1"/>
    </source>
</evidence>